<dbReference type="RefSeq" id="WP_109839247.1">
    <property type="nucleotide sequence ID" value="NZ_QGKM01000075.1"/>
</dbReference>
<dbReference type="Pfam" id="PF13676">
    <property type="entry name" value="TIR_2"/>
    <property type="match status" value="1"/>
</dbReference>
<evidence type="ECO:0000313" key="3">
    <source>
        <dbReference type="Proteomes" id="UP000245539"/>
    </source>
</evidence>
<dbReference type="InterPro" id="IPR000157">
    <property type="entry name" value="TIR_dom"/>
</dbReference>
<sequence length="430" mass="49055">MFLDAWELTAGDNFTRKIFSAMKHSRCALLIATPEAAESGWVQEEYEYMFNLAKQREDFHWIPIVLGEFPDFPFLSNIQAVDFEDSSEEKYRTAFQKLLCGLDKQAPGAKPYFSGDLALPEMDTASPEQTSINAQHTFIKDVWDRLDASMPLMILAQADTNTQHYIQALKQSLQQGYPNATFLHLFPPASVRVDSAAYFGRLAKQCGLDEGVSESWEWADALREKLDQGEEFVLLITGFENGAEDTRGELAGELRGLLSNYPYSLKLIVMGSEQLAAAKYKLGKHSFFNDLDEMRLPDVSLQDLKDIYLKRYADLSLDDDTLESLLTFTGKHPRLLESALQCLKRGDPDWQANIKNSALPSQLFTRFRNETDAQLLCDLLQKQILGRYDAWPQDTLIRRLYWQNLITDCDGKFVWRCGFVQQTGLELLQC</sequence>
<dbReference type="OrthoDB" id="8802521at2"/>
<dbReference type="SUPFAM" id="SSF52540">
    <property type="entry name" value="P-loop containing nucleoside triphosphate hydrolases"/>
    <property type="match status" value="1"/>
</dbReference>
<keyword evidence="3" id="KW-1185">Reference proteome</keyword>
<dbReference type="Proteomes" id="UP000245539">
    <property type="component" value="Unassembled WGS sequence"/>
</dbReference>
<name>A0A317C2H9_9GAMM</name>
<gene>
    <name evidence="2" type="ORF">DKW60_19010</name>
</gene>
<evidence type="ECO:0000259" key="1">
    <source>
        <dbReference type="PROSITE" id="PS50104"/>
    </source>
</evidence>
<protein>
    <recommendedName>
        <fullName evidence="1">TIR domain-containing protein</fullName>
    </recommendedName>
</protein>
<feature type="domain" description="TIR" evidence="1">
    <location>
        <begin position="1"/>
        <end position="103"/>
    </location>
</feature>
<dbReference type="SUPFAM" id="SSF52200">
    <property type="entry name" value="Toll/Interleukin receptor TIR domain"/>
    <property type="match status" value="1"/>
</dbReference>
<dbReference type="InterPro" id="IPR027417">
    <property type="entry name" value="P-loop_NTPase"/>
</dbReference>
<organism evidence="2 3">
    <name type="scientific">Leucothrix pacifica</name>
    <dbReference type="NCBI Taxonomy" id="1247513"/>
    <lineage>
        <taxon>Bacteria</taxon>
        <taxon>Pseudomonadati</taxon>
        <taxon>Pseudomonadota</taxon>
        <taxon>Gammaproteobacteria</taxon>
        <taxon>Thiotrichales</taxon>
        <taxon>Thiotrichaceae</taxon>
        <taxon>Leucothrix</taxon>
    </lineage>
</organism>
<dbReference type="InterPro" id="IPR035897">
    <property type="entry name" value="Toll_tir_struct_dom_sf"/>
</dbReference>
<dbReference type="Gene3D" id="3.40.50.10140">
    <property type="entry name" value="Toll/interleukin-1 receptor homology (TIR) domain"/>
    <property type="match status" value="1"/>
</dbReference>
<dbReference type="EMBL" id="QGKM01000075">
    <property type="protein sequence ID" value="PWQ92835.1"/>
    <property type="molecule type" value="Genomic_DNA"/>
</dbReference>
<dbReference type="PROSITE" id="PS50104">
    <property type="entry name" value="TIR"/>
    <property type="match status" value="1"/>
</dbReference>
<reference evidence="2 3" key="1">
    <citation type="submission" date="2018-05" db="EMBL/GenBank/DDBJ databases">
        <title>Leucothrix arctica sp. nov., isolated from Arctic seawater.</title>
        <authorList>
            <person name="Choi A."/>
            <person name="Baek K."/>
        </authorList>
    </citation>
    <scope>NUCLEOTIDE SEQUENCE [LARGE SCALE GENOMIC DNA]</scope>
    <source>
        <strain evidence="2 3">JCM 18388</strain>
    </source>
</reference>
<dbReference type="GO" id="GO:0007165">
    <property type="term" value="P:signal transduction"/>
    <property type="evidence" value="ECO:0007669"/>
    <property type="project" value="InterPro"/>
</dbReference>
<comment type="caution">
    <text evidence="2">The sequence shown here is derived from an EMBL/GenBank/DDBJ whole genome shotgun (WGS) entry which is preliminary data.</text>
</comment>
<evidence type="ECO:0000313" key="2">
    <source>
        <dbReference type="EMBL" id="PWQ92835.1"/>
    </source>
</evidence>
<dbReference type="AlphaFoldDB" id="A0A317C2H9"/>
<proteinExistence type="predicted"/>
<accession>A0A317C2H9</accession>